<sequence>MDILLRCVVASIDASAYVLGLGFVVNTVAVLQAAIAIAIGNA</sequence>
<dbReference type="Proteomes" id="UP000019149">
    <property type="component" value="Unassembled WGS sequence"/>
</dbReference>
<dbReference type="GeneID" id="36346320"/>
<feature type="transmembrane region" description="Helical" evidence="1">
    <location>
        <begin position="14"/>
        <end position="39"/>
    </location>
</feature>
<evidence type="ECO:0000313" key="3">
    <source>
        <dbReference type="Proteomes" id="UP000019149"/>
    </source>
</evidence>
<evidence type="ECO:0000256" key="1">
    <source>
        <dbReference type="SAM" id="Phobius"/>
    </source>
</evidence>
<dbReference type="CTD" id="36346320"/>
<keyword evidence="1" id="KW-0472">Membrane</keyword>
<dbReference type="KEGG" id="egl:EGR_10605"/>
<gene>
    <name evidence="2" type="ORF">EGR_10605</name>
</gene>
<accession>W6U813</accession>
<dbReference type="AlphaFoldDB" id="W6U813"/>
<dbReference type="EMBL" id="APAU02000240">
    <property type="protein sequence ID" value="EUB54537.1"/>
    <property type="molecule type" value="Genomic_DNA"/>
</dbReference>
<protein>
    <submittedName>
        <fullName evidence="2">Uncharacterized protein</fullName>
    </submittedName>
</protein>
<organism evidence="2 3">
    <name type="scientific">Echinococcus granulosus</name>
    <name type="common">Hydatid tapeworm</name>
    <dbReference type="NCBI Taxonomy" id="6210"/>
    <lineage>
        <taxon>Eukaryota</taxon>
        <taxon>Metazoa</taxon>
        <taxon>Spiralia</taxon>
        <taxon>Lophotrochozoa</taxon>
        <taxon>Platyhelminthes</taxon>
        <taxon>Cestoda</taxon>
        <taxon>Eucestoda</taxon>
        <taxon>Cyclophyllidea</taxon>
        <taxon>Taeniidae</taxon>
        <taxon>Echinococcus</taxon>
        <taxon>Echinococcus granulosus group</taxon>
    </lineage>
</organism>
<name>W6U813_ECHGR</name>
<comment type="caution">
    <text evidence="2">The sequence shown here is derived from an EMBL/GenBank/DDBJ whole genome shotgun (WGS) entry which is preliminary data.</text>
</comment>
<dbReference type="RefSeq" id="XP_024345733.1">
    <property type="nucleotide sequence ID" value="XM_024499854.1"/>
</dbReference>
<evidence type="ECO:0000313" key="2">
    <source>
        <dbReference type="EMBL" id="EUB54537.1"/>
    </source>
</evidence>
<proteinExistence type="predicted"/>
<keyword evidence="1" id="KW-0812">Transmembrane</keyword>
<keyword evidence="3" id="KW-1185">Reference proteome</keyword>
<keyword evidence="1" id="KW-1133">Transmembrane helix</keyword>
<reference evidence="2 3" key="1">
    <citation type="journal article" date="2013" name="Nat. Genet.">
        <title>The genome of the hydatid tapeworm Echinococcus granulosus.</title>
        <authorList>
            <person name="Zheng H."/>
            <person name="Zhang W."/>
            <person name="Zhang L."/>
            <person name="Zhang Z."/>
            <person name="Li J."/>
            <person name="Lu G."/>
            <person name="Zhu Y."/>
            <person name="Wang Y."/>
            <person name="Huang Y."/>
            <person name="Liu J."/>
            <person name="Kang H."/>
            <person name="Chen J."/>
            <person name="Wang L."/>
            <person name="Chen A."/>
            <person name="Yu S."/>
            <person name="Gao Z."/>
            <person name="Jin L."/>
            <person name="Gu W."/>
            <person name="Wang Z."/>
            <person name="Zhao L."/>
            <person name="Shi B."/>
            <person name="Wen H."/>
            <person name="Lin R."/>
            <person name="Jones M.K."/>
            <person name="Brejova B."/>
            <person name="Vinar T."/>
            <person name="Zhao G."/>
            <person name="McManus D.P."/>
            <person name="Chen Z."/>
            <person name="Zhou Y."/>
            <person name="Wang S."/>
        </authorList>
    </citation>
    <scope>NUCLEOTIDE SEQUENCE [LARGE SCALE GENOMIC DNA]</scope>
</reference>